<comment type="caution">
    <text evidence="1">The sequence shown here is derived from an EMBL/GenBank/DDBJ whole genome shotgun (WGS) entry which is preliminary data.</text>
</comment>
<reference evidence="1 2" key="1">
    <citation type="journal article" date="2024" name="bioRxiv">
        <title>A reference genome for Trichogramma kaykai: A tiny desert-dwelling parasitoid wasp with competing sex-ratio distorters.</title>
        <authorList>
            <person name="Culotta J."/>
            <person name="Lindsey A.R."/>
        </authorList>
    </citation>
    <scope>NUCLEOTIDE SEQUENCE [LARGE SCALE GENOMIC DNA]</scope>
    <source>
        <strain evidence="1 2">KSX58</strain>
    </source>
</reference>
<gene>
    <name evidence="1" type="ORF">TKK_008539</name>
</gene>
<dbReference type="EMBL" id="JBJJXI010000061">
    <property type="protein sequence ID" value="KAL3397794.1"/>
    <property type="molecule type" value="Genomic_DNA"/>
</dbReference>
<organism evidence="1 2">
    <name type="scientific">Trichogramma kaykai</name>
    <dbReference type="NCBI Taxonomy" id="54128"/>
    <lineage>
        <taxon>Eukaryota</taxon>
        <taxon>Metazoa</taxon>
        <taxon>Ecdysozoa</taxon>
        <taxon>Arthropoda</taxon>
        <taxon>Hexapoda</taxon>
        <taxon>Insecta</taxon>
        <taxon>Pterygota</taxon>
        <taxon>Neoptera</taxon>
        <taxon>Endopterygota</taxon>
        <taxon>Hymenoptera</taxon>
        <taxon>Apocrita</taxon>
        <taxon>Proctotrupomorpha</taxon>
        <taxon>Chalcidoidea</taxon>
        <taxon>Trichogrammatidae</taxon>
        <taxon>Trichogramma</taxon>
    </lineage>
</organism>
<keyword evidence="2" id="KW-1185">Reference proteome</keyword>
<protein>
    <submittedName>
        <fullName evidence="1">Uncharacterized protein</fullName>
    </submittedName>
</protein>
<dbReference type="Proteomes" id="UP001627154">
    <property type="component" value="Unassembled WGS sequence"/>
</dbReference>
<accession>A0ABD2WXG1</accession>
<sequence length="190" mass="20960">MAVSAGRRQRQIGAAANLYVRIFVYALLVQRVDAKMNSLGFWHRIGSLDDIQRITARVSGRRWQRRRGWRNGSEIVCPRALVTGCHNSLRSLQRSSIYMPASTRVLPVCVESFVATTTLLQRRLRYNIPAPLVISRAAAAGPHFVISSQTATLASSSSSSVRKRAGSGSATNAGNIAIVRHRGDLRNYLE</sequence>
<evidence type="ECO:0000313" key="1">
    <source>
        <dbReference type="EMBL" id="KAL3397794.1"/>
    </source>
</evidence>
<evidence type="ECO:0000313" key="2">
    <source>
        <dbReference type="Proteomes" id="UP001627154"/>
    </source>
</evidence>
<name>A0ABD2WXG1_9HYME</name>
<proteinExistence type="predicted"/>
<dbReference type="AlphaFoldDB" id="A0ABD2WXG1"/>